<dbReference type="FunFam" id="1.10.3720.10:FF:000003">
    <property type="entry name" value="Aliphatic sulfonate ABC transporter permease"/>
    <property type="match status" value="1"/>
</dbReference>
<dbReference type="PANTHER" id="PTHR30151">
    <property type="entry name" value="ALKANE SULFONATE ABC TRANSPORTER-RELATED, MEMBRANE SUBUNIT"/>
    <property type="match status" value="1"/>
</dbReference>
<dbReference type="GO" id="GO:0042918">
    <property type="term" value="P:alkanesulfonate transmembrane transport"/>
    <property type="evidence" value="ECO:0007669"/>
    <property type="project" value="UniProtKB-ARBA"/>
</dbReference>
<sequence length="287" mass="31309">MAEQQNSTVSGYASPAQIDIKQKGKQDSSKKNKGSLLQTVLYGSIIPVALIVLWELLSRAGVVPSNQLPAPTTILEKIISLGQDGSLWGHIWITTYRVFAGFIIGTVAAIVLGAVVGFYKKAEQLFDPMIQAFRSIPSLAWVPLFILWMGIGETSKVVMIAVGVFFPVYLNIVSGILGVDRKLIEVGKMYGLNTFQLVKRIILPASLPSFLVGMRSGLGLGWMFVVAAELMGASQGLGFLLVFGQNMSSPETILASIILFAIIGKLSDWVLKQVEVRSLHWQDRLEK</sequence>
<feature type="transmembrane region" description="Helical" evidence="7">
    <location>
        <begin position="98"/>
        <end position="119"/>
    </location>
</feature>
<evidence type="ECO:0000256" key="2">
    <source>
        <dbReference type="ARBA" id="ARBA00022448"/>
    </source>
</evidence>
<evidence type="ECO:0000259" key="9">
    <source>
        <dbReference type="PROSITE" id="PS50928"/>
    </source>
</evidence>
<evidence type="ECO:0000313" key="10">
    <source>
        <dbReference type="EMBL" id="SHM95146.1"/>
    </source>
</evidence>
<dbReference type="RefSeq" id="WP_073201035.1">
    <property type="nucleotide sequence ID" value="NZ_FRCZ01000002.1"/>
</dbReference>
<feature type="region of interest" description="Disordered" evidence="8">
    <location>
        <begin position="1"/>
        <end position="31"/>
    </location>
</feature>
<accession>A0A1M7MVT5</accession>
<feature type="transmembrane region" description="Helical" evidence="7">
    <location>
        <begin position="131"/>
        <end position="151"/>
    </location>
</feature>
<feature type="compositionally biased region" description="Polar residues" evidence="8">
    <location>
        <begin position="1"/>
        <end position="11"/>
    </location>
</feature>
<dbReference type="Gene3D" id="1.10.3720.10">
    <property type="entry name" value="MetI-like"/>
    <property type="match status" value="1"/>
</dbReference>
<comment type="subcellular location">
    <subcellularLocation>
        <location evidence="1 7">Cell membrane</location>
        <topology evidence="1 7">Multi-pass membrane protein</topology>
    </subcellularLocation>
</comment>
<feature type="transmembrane region" description="Helical" evidence="7">
    <location>
        <begin position="220"/>
        <end position="241"/>
    </location>
</feature>
<dbReference type="SUPFAM" id="SSF161098">
    <property type="entry name" value="MetI-like"/>
    <property type="match status" value="1"/>
</dbReference>
<evidence type="ECO:0000313" key="11">
    <source>
        <dbReference type="Proteomes" id="UP000184184"/>
    </source>
</evidence>
<protein>
    <submittedName>
        <fullName evidence="10">Sulfonate transport system permease protein</fullName>
    </submittedName>
</protein>
<dbReference type="STRING" id="1027249.SAMN05216179_1390"/>
<dbReference type="OrthoDB" id="9804353at2"/>
<feature type="transmembrane region" description="Helical" evidence="7">
    <location>
        <begin position="253"/>
        <end position="271"/>
    </location>
</feature>
<comment type="similarity">
    <text evidence="7">Belongs to the binding-protein-dependent transport system permease family.</text>
</comment>
<evidence type="ECO:0000256" key="5">
    <source>
        <dbReference type="ARBA" id="ARBA00022989"/>
    </source>
</evidence>
<organism evidence="10 11">
    <name type="scientific">Gracilibacillus kekensis</name>
    <dbReference type="NCBI Taxonomy" id="1027249"/>
    <lineage>
        <taxon>Bacteria</taxon>
        <taxon>Bacillati</taxon>
        <taxon>Bacillota</taxon>
        <taxon>Bacilli</taxon>
        <taxon>Bacillales</taxon>
        <taxon>Bacillaceae</taxon>
        <taxon>Gracilibacillus</taxon>
    </lineage>
</organism>
<evidence type="ECO:0000256" key="4">
    <source>
        <dbReference type="ARBA" id="ARBA00022692"/>
    </source>
</evidence>
<dbReference type="Proteomes" id="UP000184184">
    <property type="component" value="Unassembled WGS sequence"/>
</dbReference>
<keyword evidence="2 7" id="KW-0813">Transport</keyword>
<keyword evidence="11" id="KW-1185">Reference proteome</keyword>
<dbReference type="EMBL" id="FRCZ01000002">
    <property type="protein sequence ID" value="SHM95146.1"/>
    <property type="molecule type" value="Genomic_DNA"/>
</dbReference>
<keyword evidence="3" id="KW-1003">Cell membrane</keyword>
<dbReference type="InterPro" id="IPR000515">
    <property type="entry name" value="MetI-like"/>
</dbReference>
<feature type="compositionally biased region" description="Basic and acidic residues" evidence="8">
    <location>
        <begin position="20"/>
        <end position="30"/>
    </location>
</feature>
<feature type="domain" description="ABC transmembrane type-1" evidence="9">
    <location>
        <begin position="87"/>
        <end position="271"/>
    </location>
</feature>
<evidence type="ECO:0000256" key="6">
    <source>
        <dbReference type="ARBA" id="ARBA00023136"/>
    </source>
</evidence>
<dbReference type="PROSITE" id="PS50928">
    <property type="entry name" value="ABC_TM1"/>
    <property type="match status" value="1"/>
</dbReference>
<dbReference type="GO" id="GO:0005886">
    <property type="term" value="C:plasma membrane"/>
    <property type="evidence" value="ECO:0007669"/>
    <property type="project" value="UniProtKB-SubCell"/>
</dbReference>
<dbReference type="PANTHER" id="PTHR30151:SF39">
    <property type="entry name" value="ABC TRANSPORTER PERMEASE PROTEIN"/>
    <property type="match status" value="1"/>
</dbReference>
<proteinExistence type="inferred from homology"/>
<feature type="transmembrane region" description="Helical" evidence="7">
    <location>
        <begin position="157"/>
        <end position="179"/>
    </location>
</feature>
<reference evidence="10 11" key="1">
    <citation type="submission" date="2016-11" db="EMBL/GenBank/DDBJ databases">
        <authorList>
            <person name="Jaros S."/>
            <person name="Januszkiewicz K."/>
            <person name="Wedrychowicz H."/>
        </authorList>
    </citation>
    <scope>NUCLEOTIDE SEQUENCE [LARGE SCALE GENOMIC DNA]</scope>
    <source>
        <strain evidence="10 11">CGMCC 1.10681</strain>
    </source>
</reference>
<evidence type="ECO:0000256" key="3">
    <source>
        <dbReference type="ARBA" id="ARBA00022475"/>
    </source>
</evidence>
<dbReference type="Pfam" id="PF00528">
    <property type="entry name" value="BPD_transp_1"/>
    <property type="match status" value="1"/>
</dbReference>
<dbReference type="AlphaFoldDB" id="A0A1M7MVT5"/>
<name>A0A1M7MVT5_9BACI</name>
<evidence type="ECO:0000256" key="7">
    <source>
        <dbReference type="RuleBase" id="RU363032"/>
    </source>
</evidence>
<gene>
    <name evidence="10" type="ORF">SAMN05216179_1390</name>
</gene>
<keyword evidence="6 7" id="KW-0472">Membrane</keyword>
<dbReference type="InterPro" id="IPR035906">
    <property type="entry name" value="MetI-like_sf"/>
</dbReference>
<evidence type="ECO:0000256" key="1">
    <source>
        <dbReference type="ARBA" id="ARBA00004651"/>
    </source>
</evidence>
<keyword evidence="4 7" id="KW-0812">Transmembrane</keyword>
<keyword evidence="5 7" id="KW-1133">Transmembrane helix</keyword>
<feature type="transmembrane region" description="Helical" evidence="7">
    <location>
        <begin position="35"/>
        <end position="54"/>
    </location>
</feature>
<evidence type="ECO:0000256" key="8">
    <source>
        <dbReference type="SAM" id="MobiDB-lite"/>
    </source>
</evidence>
<dbReference type="CDD" id="cd06261">
    <property type="entry name" value="TM_PBP2"/>
    <property type="match status" value="1"/>
</dbReference>
<dbReference type="GO" id="GO:0010438">
    <property type="term" value="P:cellular response to sulfur starvation"/>
    <property type="evidence" value="ECO:0007669"/>
    <property type="project" value="TreeGrafter"/>
</dbReference>